<comment type="caution">
    <text evidence="5">The sequence shown here is derived from an EMBL/GenBank/DDBJ whole genome shotgun (WGS) entry which is preliminary data.</text>
</comment>
<dbReference type="InterPro" id="IPR002656">
    <property type="entry name" value="Acyl_transf_3_dom"/>
</dbReference>
<dbReference type="PANTHER" id="PTHR23028:SF53">
    <property type="entry name" value="ACYL_TRANSF_3 DOMAIN-CONTAINING PROTEIN"/>
    <property type="match status" value="1"/>
</dbReference>
<dbReference type="Proteomes" id="UP000295411">
    <property type="component" value="Unassembled WGS sequence"/>
</dbReference>
<evidence type="ECO:0000256" key="1">
    <source>
        <dbReference type="SAM" id="MobiDB-lite"/>
    </source>
</evidence>
<dbReference type="EMBL" id="SMTK01000005">
    <property type="protein sequence ID" value="TDK24168.1"/>
    <property type="molecule type" value="Genomic_DNA"/>
</dbReference>
<keyword evidence="5" id="KW-0808">Transferase</keyword>
<feature type="transmembrane region" description="Helical" evidence="2">
    <location>
        <begin position="48"/>
        <end position="69"/>
    </location>
</feature>
<feature type="transmembrane region" description="Helical" evidence="2">
    <location>
        <begin position="251"/>
        <end position="269"/>
    </location>
</feature>
<feature type="transmembrane region" description="Helical" evidence="2">
    <location>
        <begin position="221"/>
        <end position="239"/>
    </location>
</feature>
<keyword evidence="5" id="KW-0012">Acyltransferase</keyword>
<gene>
    <name evidence="5" type="ORF">E2F48_15505</name>
</gene>
<evidence type="ECO:0000313" key="5">
    <source>
        <dbReference type="EMBL" id="TDK24168.1"/>
    </source>
</evidence>
<feature type="region of interest" description="Disordered" evidence="1">
    <location>
        <begin position="1"/>
        <end position="22"/>
    </location>
</feature>
<dbReference type="Pfam" id="PF19040">
    <property type="entry name" value="SGNH"/>
    <property type="match status" value="1"/>
</dbReference>
<evidence type="ECO:0000259" key="3">
    <source>
        <dbReference type="Pfam" id="PF01757"/>
    </source>
</evidence>
<dbReference type="RefSeq" id="WP_133404845.1">
    <property type="nucleotide sequence ID" value="NZ_SMTK01000005.1"/>
</dbReference>
<feature type="domain" description="Acyltransferase 3" evidence="3">
    <location>
        <begin position="24"/>
        <end position="359"/>
    </location>
</feature>
<keyword evidence="2" id="KW-1133">Transmembrane helix</keyword>
<feature type="transmembrane region" description="Helical" evidence="2">
    <location>
        <begin position="275"/>
        <end position="293"/>
    </location>
</feature>
<evidence type="ECO:0000256" key="2">
    <source>
        <dbReference type="SAM" id="Phobius"/>
    </source>
</evidence>
<reference evidence="5 6" key="1">
    <citation type="submission" date="2019-03" db="EMBL/GenBank/DDBJ databases">
        <title>Arthrobacter sp. nov., an bacterium isolated from biocrust in Mu Us Desert.</title>
        <authorList>
            <person name="Lixiong L."/>
        </authorList>
    </citation>
    <scope>NUCLEOTIDE SEQUENCE [LARGE SCALE GENOMIC DNA]</scope>
    <source>
        <strain evidence="5 6">SLN-3</strain>
    </source>
</reference>
<name>A0A4R5TPR3_9MICC</name>
<feature type="domain" description="SGNH" evidence="4">
    <location>
        <begin position="459"/>
        <end position="705"/>
    </location>
</feature>
<keyword evidence="6" id="KW-1185">Reference proteome</keyword>
<accession>A0A4R5TPR3</accession>
<feature type="transmembrane region" description="Helical" evidence="2">
    <location>
        <begin position="384"/>
        <end position="403"/>
    </location>
</feature>
<dbReference type="Pfam" id="PF01757">
    <property type="entry name" value="Acyl_transf_3"/>
    <property type="match status" value="1"/>
</dbReference>
<dbReference type="PANTHER" id="PTHR23028">
    <property type="entry name" value="ACETYLTRANSFERASE"/>
    <property type="match status" value="1"/>
</dbReference>
<feature type="transmembrane region" description="Helical" evidence="2">
    <location>
        <begin position="191"/>
        <end position="209"/>
    </location>
</feature>
<dbReference type="GO" id="GO:0016020">
    <property type="term" value="C:membrane"/>
    <property type="evidence" value="ECO:0007669"/>
    <property type="project" value="TreeGrafter"/>
</dbReference>
<feature type="transmembrane region" description="Helical" evidence="2">
    <location>
        <begin position="162"/>
        <end position="179"/>
    </location>
</feature>
<feature type="transmembrane region" description="Helical" evidence="2">
    <location>
        <begin position="347"/>
        <end position="364"/>
    </location>
</feature>
<evidence type="ECO:0000259" key="4">
    <source>
        <dbReference type="Pfam" id="PF19040"/>
    </source>
</evidence>
<evidence type="ECO:0000313" key="6">
    <source>
        <dbReference type="Proteomes" id="UP000295411"/>
    </source>
</evidence>
<keyword evidence="2" id="KW-0472">Membrane</keyword>
<dbReference type="GO" id="GO:0016747">
    <property type="term" value="F:acyltransferase activity, transferring groups other than amino-acyl groups"/>
    <property type="evidence" value="ECO:0007669"/>
    <property type="project" value="InterPro"/>
</dbReference>
<keyword evidence="2" id="KW-0812">Transmembrane</keyword>
<feature type="transmembrane region" description="Helical" evidence="2">
    <location>
        <begin position="90"/>
        <end position="110"/>
    </location>
</feature>
<dbReference type="OrthoDB" id="3404679at2"/>
<dbReference type="InterPro" id="IPR050879">
    <property type="entry name" value="Acyltransferase_3"/>
</dbReference>
<dbReference type="InterPro" id="IPR043968">
    <property type="entry name" value="SGNH"/>
</dbReference>
<protein>
    <submittedName>
        <fullName evidence="5">Acyltransferase</fullName>
    </submittedName>
</protein>
<sequence length="713" mass="77595">MIDNAMQTQRRPRRSGSTKGARRDIQALRAVAVGLVVLNHLWPSSLPGGYVGVDVFFVISGFLISKHLLGELDRTGTVRLGAFYARRIKRLLPAALTVSVVSLTAAWVFLPFPRWESIAQETVAATLYVENWFLAARSVDYSAANAAASTAQHYWSLSVEEQFYLVWPVFLLGLFLLAARLRLRRQPTVRLGLAAVGILSLVFCIFITYTSRSEAYFVTPARVWEFAAGGLLGTLAAANIPSYRLGGRLRLSGMAQWLGCALILLSALTFDESTFFPGSAALVPVAGTMLVLWSGPHHPRWSPNVLLAVKPVQFIGDISYSLYLWHWPLIVIAPGVLDRDLSNWDRAALLGASVVLAVLTKYLIEDPGRTRLFKGFSPRRIFTLTLVAMAVVTVTAGAMVFTASSLQREQSAALDAASGGPCFGAKSLTAGRHCADPFGPPAVAEVSADDAPWKSAKECTKADNPIVVDGKVRLTECNFANGTAAAVTVWLVGDSHAEHWQSAVTELARQNNWVLRKSLFPGCPIVDVERVAFKGKPVRDPGFDSSCRGWSSSVSQRINEERPDIIFVSSFGAGETIEDGTGRPQLEQYRDGFAERITPWANHGAEVYVLRDTPLTLGRTTADCLTKNRDAPVECSTDGSEALAVDPLAEAAQAEQSSRIKVLDFSDQFCPGGRCYAAIGGVHVYFDDDHVTGTYMRSLIPEFAKRFNASRSG</sequence>
<organism evidence="5 6">
    <name type="scientific">Arthrobacter crusticola</name>
    <dbReference type="NCBI Taxonomy" id="2547960"/>
    <lineage>
        <taxon>Bacteria</taxon>
        <taxon>Bacillati</taxon>
        <taxon>Actinomycetota</taxon>
        <taxon>Actinomycetes</taxon>
        <taxon>Micrococcales</taxon>
        <taxon>Micrococcaceae</taxon>
        <taxon>Arthrobacter</taxon>
    </lineage>
</organism>
<proteinExistence type="predicted"/>
<dbReference type="AlphaFoldDB" id="A0A4R5TPR3"/>
<dbReference type="GO" id="GO:0009103">
    <property type="term" value="P:lipopolysaccharide biosynthetic process"/>
    <property type="evidence" value="ECO:0007669"/>
    <property type="project" value="TreeGrafter"/>
</dbReference>
<feature type="transmembrane region" description="Helical" evidence="2">
    <location>
        <begin position="21"/>
        <end position="42"/>
    </location>
</feature>